<gene>
    <name evidence="1" type="ORF">ASPGLDRAFT_1225436</name>
</gene>
<proteinExistence type="predicted"/>
<organism evidence="1 2">
    <name type="scientific">Aspergillus glaucus CBS 516.65</name>
    <dbReference type="NCBI Taxonomy" id="1160497"/>
    <lineage>
        <taxon>Eukaryota</taxon>
        <taxon>Fungi</taxon>
        <taxon>Dikarya</taxon>
        <taxon>Ascomycota</taxon>
        <taxon>Pezizomycotina</taxon>
        <taxon>Eurotiomycetes</taxon>
        <taxon>Eurotiomycetidae</taxon>
        <taxon>Eurotiales</taxon>
        <taxon>Aspergillaceae</taxon>
        <taxon>Aspergillus</taxon>
        <taxon>Aspergillus subgen. Aspergillus</taxon>
    </lineage>
</organism>
<dbReference type="VEuPathDB" id="FungiDB:ASPGLDRAFT_1225436"/>
<name>A0A1L9VR73_ASPGL</name>
<evidence type="ECO:0000313" key="2">
    <source>
        <dbReference type="Proteomes" id="UP000184300"/>
    </source>
</evidence>
<evidence type="ECO:0000313" key="1">
    <source>
        <dbReference type="EMBL" id="OJJ86407.1"/>
    </source>
</evidence>
<keyword evidence="2" id="KW-1185">Reference proteome</keyword>
<dbReference type="RefSeq" id="XP_022403096.1">
    <property type="nucleotide sequence ID" value="XM_022540332.1"/>
</dbReference>
<dbReference type="GeneID" id="34456593"/>
<dbReference type="Proteomes" id="UP000184300">
    <property type="component" value="Unassembled WGS sequence"/>
</dbReference>
<sequence>MNYCFFVVGEDMDLAQYYTHLGTIYWRQTLRRHSIIIRTIYDRQEYSVQSTSTAVTAINKHKKWQWLNVQRMFQGRTRDAPHGPDFLLSLDSEHNLSMHEGEKKKKRPLVSLVYSVVIVQSTPYGEYAVFDSGATPYHYVLTSASIDRFQSGRI</sequence>
<reference evidence="2" key="1">
    <citation type="journal article" date="2017" name="Genome Biol.">
        <title>Comparative genomics reveals high biological diversity and specific adaptations in the industrially and medically important fungal genus Aspergillus.</title>
        <authorList>
            <person name="de Vries R.P."/>
            <person name="Riley R."/>
            <person name="Wiebenga A."/>
            <person name="Aguilar-Osorio G."/>
            <person name="Amillis S."/>
            <person name="Uchima C.A."/>
            <person name="Anderluh G."/>
            <person name="Asadollahi M."/>
            <person name="Askin M."/>
            <person name="Barry K."/>
            <person name="Battaglia E."/>
            <person name="Bayram O."/>
            <person name="Benocci T."/>
            <person name="Braus-Stromeyer S.A."/>
            <person name="Caldana C."/>
            <person name="Canovas D."/>
            <person name="Cerqueira G.C."/>
            <person name="Chen F."/>
            <person name="Chen W."/>
            <person name="Choi C."/>
            <person name="Clum A."/>
            <person name="Dos Santos R.A."/>
            <person name="Damasio A.R."/>
            <person name="Diallinas G."/>
            <person name="Emri T."/>
            <person name="Fekete E."/>
            <person name="Flipphi M."/>
            <person name="Freyberg S."/>
            <person name="Gallo A."/>
            <person name="Gournas C."/>
            <person name="Habgood R."/>
            <person name="Hainaut M."/>
            <person name="Harispe M.L."/>
            <person name="Henrissat B."/>
            <person name="Hilden K.S."/>
            <person name="Hope R."/>
            <person name="Hossain A."/>
            <person name="Karabika E."/>
            <person name="Karaffa L."/>
            <person name="Karanyi Z."/>
            <person name="Krasevec N."/>
            <person name="Kuo A."/>
            <person name="Kusch H."/>
            <person name="LaButti K."/>
            <person name="Lagendijk E.L."/>
            <person name="Lapidus A."/>
            <person name="Levasseur A."/>
            <person name="Lindquist E."/>
            <person name="Lipzen A."/>
            <person name="Logrieco A.F."/>
            <person name="MacCabe A."/>
            <person name="Maekelae M.R."/>
            <person name="Malavazi I."/>
            <person name="Melin P."/>
            <person name="Meyer V."/>
            <person name="Mielnichuk N."/>
            <person name="Miskei M."/>
            <person name="Molnar A.P."/>
            <person name="Mule G."/>
            <person name="Ngan C.Y."/>
            <person name="Orejas M."/>
            <person name="Orosz E."/>
            <person name="Ouedraogo J.P."/>
            <person name="Overkamp K.M."/>
            <person name="Park H.-S."/>
            <person name="Perrone G."/>
            <person name="Piumi F."/>
            <person name="Punt P.J."/>
            <person name="Ram A.F."/>
            <person name="Ramon A."/>
            <person name="Rauscher S."/>
            <person name="Record E."/>
            <person name="Riano-Pachon D.M."/>
            <person name="Robert V."/>
            <person name="Roehrig J."/>
            <person name="Ruller R."/>
            <person name="Salamov A."/>
            <person name="Salih N.S."/>
            <person name="Samson R.A."/>
            <person name="Sandor E."/>
            <person name="Sanguinetti M."/>
            <person name="Schuetze T."/>
            <person name="Sepcic K."/>
            <person name="Shelest E."/>
            <person name="Sherlock G."/>
            <person name="Sophianopoulou V."/>
            <person name="Squina F.M."/>
            <person name="Sun H."/>
            <person name="Susca A."/>
            <person name="Todd R.B."/>
            <person name="Tsang A."/>
            <person name="Unkles S.E."/>
            <person name="van de Wiele N."/>
            <person name="van Rossen-Uffink D."/>
            <person name="Oliveira J.V."/>
            <person name="Vesth T.C."/>
            <person name="Visser J."/>
            <person name="Yu J.-H."/>
            <person name="Zhou M."/>
            <person name="Andersen M.R."/>
            <person name="Archer D.B."/>
            <person name="Baker S.E."/>
            <person name="Benoit I."/>
            <person name="Brakhage A.A."/>
            <person name="Braus G.H."/>
            <person name="Fischer R."/>
            <person name="Frisvad J.C."/>
            <person name="Goldman G.H."/>
            <person name="Houbraken J."/>
            <person name="Oakley B."/>
            <person name="Pocsi I."/>
            <person name="Scazzocchio C."/>
            <person name="Seiboth B."/>
            <person name="vanKuyk P.A."/>
            <person name="Wortman J."/>
            <person name="Dyer P.S."/>
            <person name="Grigoriev I.V."/>
        </authorList>
    </citation>
    <scope>NUCLEOTIDE SEQUENCE [LARGE SCALE GENOMIC DNA]</scope>
    <source>
        <strain evidence="2">CBS 516.65</strain>
    </source>
</reference>
<dbReference type="AlphaFoldDB" id="A0A1L9VR73"/>
<accession>A0A1L9VR73</accession>
<protein>
    <submittedName>
        <fullName evidence="1">Uncharacterized protein</fullName>
    </submittedName>
</protein>
<dbReference type="EMBL" id="KV878892">
    <property type="protein sequence ID" value="OJJ86407.1"/>
    <property type="molecule type" value="Genomic_DNA"/>
</dbReference>